<dbReference type="InterPro" id="IPR039923">
    <property type="entry name" value="Protodermal_1"/>
</dbReference>
<protein>
    <submittedName>
        <fullName evidence="1">Uncharacterized protein</fullName>
    </submittedName>
</protein>
<dbReference type="AlphaFoldDB" id="A0A8J5KKL5"/>
<proteinExistence type="predicted"/>
<gene>
    <name evidence="1" type="ORF">ZIOFF_055771</name>
</gene>
<organism evidence="1 2">
    <name type="scientific">Zingiber officinale</name>
    <name type="common">Ginger</name>
    <name type="synonym">Amomum zingiber</name>
    <dbReference type="NCBI Taxonomy" id="94328"/>
    <lineage>
        <taxon>Eukaryota</taxon>
        <taxon>Viridiplantae</taxon>
        <taxon>Streptophyta</taxon>
        <taxon>Embryophyta</taxon>
        <taxon>Tracheophyta</taxon>
        <taxon>Spermatophyta</taxon>
        <taxon>Magnoliopsida</taxon>
        <taxon>Liliopsida</taxon>
        <taxon>Zingiberales</taxon>
        <taxon>Zingiberaceae</taxon>
        <taxon>Zingiber</taxon>
    </lineage>
</organism>
<evidence type="ECO:0000313" key="2">
    <source>
        <dbReference type="Proteomes" id="UP000734854"/>
    </source>
</evidence>
<keyword evidence="2" id="KW-1185">Reference proteome</keyword>
<dbReference type="PANTHER" id="PTHR33210">
    <property type="entry name" value="PROTODERMAL FACTOR 1"/>
    <property type="match status" value="1"/>
</dbReference>
<sequence length="285" mass="31321">MSCYRQRPAGQWLKVNVFQLLAAKLYAHQCSLPDLNTASGMEWKGFLVCFLVLELASQNVAMSRSLPEQEFAEQKNYYPPSTGGSPSRRLDTPTALRRHRMERRALPAAAAAAAAAHTTRLRAVLEEAVVRPSTPRLPRRRLTRITLPSSPAHASEFYHFSWWSRGYSMNGMIWCRYWGSHPDVITAVVGSWGSIGDLFGHSCAAIFGSNPSLPAALTNTRQDGYGALFREGTASFLNSMTNSKFPYSTPQVKSAFAGAIASDGMAQAQADIFKQANEGKIKVLS</sequence>
<name>A0A8J5KKL5_ZINOF</name>
<reference evidence="1 2" key="1">
    <citation type="submission" date="2020-08" db="EMBL/GenBank/DDBJ databases">
        <title>Plant Genome Project.</title>
        <authorList>
            <person name="Zhang R.-G."/>
        </authorList>
    </citation>
    <scope>NUCLEOTIDE SEQUENCE [LARGE SCALE GENOMIC DNA]</scope>
    <source>
        <tissue evidence="1">Rhizome</tissue>
    </source>
</reference>
<dbReference type="Proteomes" id="UP000734854">
    <property type="component" value="Unassembled WGS sequence"/>
</dbReference>
<comment type="caution">
    <text evidence="1">The sequence shown here is derived from an EMBL/GenBank/DDBJ whole genome shotgun (WGS) entry which is preliminary data.</text>
</comment>
<accession>A0A8J5KKL5</accession>
<evidence type="ECO:0000313" key="1">
    <source>
        <dbReference type="EMBL" id="KAG6487188.1"/>
    </source>
</evidence>
<dbReference type="EMBL" id="JACMSC010000015">
    <property type="protein sequence ID" value="KAG6487188.1"/>
    <property type="molecule type" value="Genomic_DNA"/>
</dbReference>
<dbReference type="PANTHER" id="PTHR33210:SF14">
    <property type="entry name" value="MEIOSIS 5"/>
    <property type="match status" value="1"/>
</dbReference>